<dbReference type="Proteomes" id="UP001568698">
    <property type="component" value="Unassembled WGS sequence"/>
</dbReference>
<keyword evidence="1" id="KW-1133">Transmembrane helix</keyword>
<dbReference type="Pfam" id="PF05232">
    <property type="entry name" value="BTP"/>
    <property type="match status" value="2"/>
</dbReference>
<protein>
    <submittedName>
        <fullName evidence="3">PACE efflux transporter</fullName>
    </submittedName>
</protein>
<keyword evidence="1" id="KW-0812">Transmembrane</keyword>
<feature type="domain" description="Chlorhexidine efflux transporter" evidence="2">
    <location>
        <begin position="75"/>
        <end position="137"/>
    </location>
</feature>
<feature type="transmembrane region" description="Helical" evidence="1">
    <location>
        <begin position="108"/>
        <end position="128"/>
    </location>
</feature>
<evidence type="ECO:0000259" key="2">
    <source>
        <dbReference type="Pfam" id="PF05232"/>
    </source>
</evidence>
<evidence type="ECO:0000313" key="3">
    <source>
        <dbReference type="EMBL" id="MEZ7198053.1"/>
    </source>
</evidence>
<organism evidence="3 4">
    <name type="scientific">Pseudodesulfovibrio karagichevae</name>
    <dbReference type="NCBI Taxonomy" id="3239305"/>
    <lineage>
        <taxon>Bacteria</taxon>
        <taxon>Pseudomonadati</taxon>
        <taxon>Thermodesulfobacteriota</taxon>
        <taxon>Desulfovibrionia</taxon>
        <taxon>Desulfovibrionales</taxon>
        <taxon>Desulfovibrionaceae</taxon>
    </lineage>
</organism>
<comment type="caution">
    <text evidence="3">The sequence shown here is derived from an EMBL/GenBank/DDBJ whole genome shotgun (WGS) entry which is preliminary data.</text>
</comment>
<keyword evidence="4" id="KW-1185">Reference proteome</keyword>
<feature type="domain" description="Chlorhexidine efflux transporter" evidence="2">
    <location>
        <begin position="4"/>
        <end position="67"/>
    </location>
</feature>
<feature type="transmembrane region" description="Helical" evidence="1">
    <location>
        <begin position="12"/>
        <end position="32"/>
    </location>
</feature>
<feature type="transmembrane region" description="Helical" evidence="1">
    <location>
        <begin position="44"/>
        <end position="61"/>
    </location>
</feature>
<dbReference type="EMBL" id="JBGLYH010000050">
    <property type="protein sequence ID" value="MEZ7198053.1"/>
    <property type="molecule type" value="Genomic_DNA"/>
</dbReference>
<keyword evidence="1" id="KW-0472">Membrane</keyword>
<evidence type="ECO:0000256" key="1">
    <source>
        <dbReference type="SAM" id="Phobius"/>
    </source>
</evidence>
<reference evidence="3 4" key="1">
    <citation type="submission" date="2024-08" db="EMBL/GenBank/DDBJ databases">
        <title>Sulfate-reducing bacteria isolated from formation water of the oil field in Kazakhstan and description of Pseudodesulfovibrio sp.</title>
        <authorList>
            <person name="Bidzhieva S.K."/>
            <person name="Tourova T.P."/>
            <person name="Grouzdev D.S."/>
            <person name="Beletsky A.V."/>
            <person name="Sokolova D.S."/>
            <person name="Samigullina S.R."/>
            <person name="Poltaraus A.B."/>
            <person name="Avtukh A.N."/>
            <person name="Tereshina V.M."/>
            <person name="Zhaparov N.S."/>
            <person name="Mardanov A.V."/>
            <person name="Nazina T.N."/>
        </authorList>
    </citation>
    <scope>NUCLEOTIDE SEQUENCE [LARGE SCALE GENOMIC DNA]</scope>
    <source>
        <strain evidence="3 4">9FUS</strain>
    </source>
</reference>
<name>A0ABV4K501_9BACT</name>
<feature type="transmembrane region" description="Helical" evidence="1">
    <location>
        <begin position="81"/>
        <end position="102"/>
    </location>
</feature>
<dbReference type="InterPro" id="IPR007896">
    <property type="entry name" value="BTP_bacteria"/>
</dbReference>
<dbReference type="RefSeq" id="WP_371387552.1">
    <property type="nucleotide sequence ID" value="NZ_JBGLYH010000050.1"/>
</dbReference>
<gene>
    <name evidence="3" type="ORF">AB6M95_14960</name>
</gene>
<evidence type="ECO:0000313" key="4">
    <source>
        <dbReference type="Proteomes" id="UP001568698"/>
    </source>
</evidence>
<dbReference type="NCBIfam" id="NF033664">
    <property type="entry name" value="PACE_transport"/>
    <property type="match status" value="1"/>
</dbReference>
<proteinExistence type="predicted"/>
<accession>A0ABV4K501</accession>
<dbReference type="InterPro" id="IPR058208">
    <property type="entry name" value="PACE"/>
</dbReference>
<sequence length="149" mass="17050">MAMRTHADRLRHTLLYELFGILLCTPLAAWMLDRDLLRVGSLSLSISAAALGCNYLFNLAFDHLLKRLGRPVHIRPPWLRALHAVSFEFYLTVLTVPLIMWWLDLSVWAALLTDMGYTGFFLVYTYLYNWAYDAVFPMPVEPATVPAGD</sequence>